<gene>
    <name evidence="13" type="ORF">PVAP13_9NG248100</name>
</gene>
<dbReference type="PANTHER" id="PTHR24298">
    <property type="entry name" value="FLAVONOID 3'-MONOOXYGENASE-RELATED"/>
    <property type="match status" value="1"/>
</dbReference>
<comment type="cofactor">
    <cofactor evidence="10">
        <name>heme</name>
        <dbReference type="ChEBI" id="CHEBI:30413"/>
    </cofactor>
</comment>
<dbReference type="GO" id="GO:0016709">
    <property type="term" value="F:oxidoreductase activity, acting on paired donors, with incorporation or reduction of molecular oxygen, NAD(P)H as one donor, and incorporation of one atom of oxygen"/>
    <property type="evidence" value="ECO:0007669"/>
    <property type="project" value="TreeGrafter"/>
</dbReference>
<dbReference type="PROSITE" id="PS00086">
    <property type="entry name" value="CYTOCHROME_P450"/>
    <property type="match status" value="1"/>
</dbReference>
<keyword evidence="5 12" id="KW-1133">Transmembrane helix</keyword>
<dbReference type="CDD" id="cd11075">
    <property type="entry name" value="CYP77_89"/>
    <property type="match status" value="1"/>
</dbReference>
<dbReference type="EMBL" id="CM029054">
    <property type="protein sequence ID" value="KAG2537015.1"/>
    <property type="molecule type" value="Genomic_DNA"/>
</dbReference>
<evidence type="ECO:0000256" key="4">
    <source>
        <dbReference type="ARBA" id="ARBA00022723"/>
    </source>
</evidence>
<keyword evidence="14" id="KW-1185">Reference proteome</keyword>
<keyword evidence="7 10" id="KW-0408">Iron</keyword>
<evidence type="ECO:0000313" key="13">
    <source>
        <dbReference type="EMBL" id="KAG2537015.1"/>
    </source>
</evidence>
<evidence type="ECO:0000256" key="7">
    <source>
        <dbReference type="ARBA" id="ARBA00023004"/>
    </source>
</evidence>
<organism evidence="13 14">
    <name type="scientific">Panicum virgatum</name>
    <name type="common">Blackwell switchgrass</name>
    <dbReference type="NCBI Taxonomy" id="38727"/>
    <lineage>
        <taxon>Eukaryota</taxon>
        <taxon>Viridiplantae</taxon>
        <taxon>Streptophyta</taxon>
        <taxon>Embryophyta</taxon>
        <taxon>Tracheophyta</taxon>
        <taxon>Spermatophyta</taxon>
        <taxon>Magnoliopsida</taxon>
        <taxon>Liliopsida</taxon>
        <taxon>Poales</taxon>
        <taxon>Poaceae</taxon>
        <taxon>PACMAD clade</taxon>
        <taxon>Panicoideae</taxon>
        <taxon>Panicodae</taxon>
        <taxon>Paniceae</taxon>
        <taxon>Panicinae</taxon>
        <taxon>Panicum</taxon>
        <taxon>Panicum sect. Hiantes</taxon>
    </lineage>
</organism>
<evidence type="ECO:0000256" key="6">
    <source>
        <dbReference type="ARBA" id="ARBA00023002"/>
    </source>
</evidence>
<keyword evidence="3 12" id="KW-0812">Transmembrane</keyword>
<accession>A0A8T0MJ37</accession>
<evidence type="ECO:0000256" key="3">
    <source>
        <dbReference type="ARBA" id="ARBA00022692"/>
    </source>
</evidence>
<dbReference type="FunFam" id="1.10.630.10:FF:000012">
    <property type="entry name" value="Cytochrome P450 family protein"/>
    <property type="match status" value="1"/>
</dbReference>
<evidence type="ECO:0000256" key="2">
    <source>
        <dbReference type="ARBA" id="ARBA00022617"/>
    </source>
</evidence>
<dbReference type="InterPro" id="IPR036396">
    <property type="entry name" value="Cyt_P450_sf"/>
</dbReference>
<proteinExistence type="inferred from homology"/>
<evidence type="ECO:0000256" key="11">
    <source>
        <dbReference type="RuleBase" id="RU000461"/>
    </source>
</evidence>
<keyword evidence="6 11" id="KW-0560">Oxidoreductase</keyword>
<dbReference type="Proteomes" id="UP000823388">
    <property type="component" value="Chromosome 9N"/>
</dbReference>
<evidence type="ECO:0000256" key="10">
    <source>
        <dbReference type="PIRSR" id="PIRSR602401-1"/>
    </source>
</evidence>
<comment type="subcellular location">
    <subcellularLocation>
        <location evidence="1">Membrane</location>
        <topology evidence="1">Single-pass membrane protein</topology>
    </subcellularLocation>
</comment>
<comment type="similarity">
    <text evidence="11">Belongs to the cytochrome P450 family.</text>
</comment>
<evidence type="ECO:0008006" key="15">
    <source>
        <dbReference type="Google" id="ProtNLM"/>
    </source>
</evidence>
<dbReference type="InterPro" id="IPR002401">
    <property type="entry name" value="Cyt_P450_E_grp-I"/>
</dbReference>
<keyword evidence="4 10" id="KW-0479">Metal-binding</keyword>
<evidence type="ECO:0000256" key="1">
    <source>
        <dbReference type="ARBA" id="ARBA00004167"/>
    </source>
</evidence>
<comment type="caution">
    <text evidence="13">The sequence shown here is derived from an EMBL/GenBank/DDBJ whole genome shotgun (WGS) entry which is preliminary data.</text>
</comment>
<dbReference type="PANTHER" id="PTHR24298:SF911">
    <property type="entry name" value="OS10G0515400 PROTEIN"/>
    <property type="match status" value="1"/>
</dbReference>
<dbReference type="Pfam" id="PF00067">
    <property type="entry name" value="p450"/>
    <property type="match status" value="1"/>
</dbReference>
<dbReference type="InterPro" id="IPR017972">
    <property type="entry name" value="Cyt_P450_CS"/>
</dbReference>
<keyword evidence="9 12" id="KW-0472">Membrane</keyword>
<dbReference type="AlphaFoldDB" id="A0A8T0MJ37"/>
<keyword evidence="2 10" id="KW-0349">Heme</keyword>
<evidence type="ECO:0000256" key="12">
    <source>
        <dbReference type="SAM" id="Phobius"/>
    </source>
</evidence>
<keyword evidence="8 11" id="KW-0503">Monooxygenase</keyword>
<dbReference type="GO" id="GO:0016020">
    <property type="term" value="C:membrane"/>
    <property type="evidence" value="ECO:0007669"/>
    <property type="project" value="UniProtKB-SubCell"/>
</dbReference>
<dbReference type="InterPro" id="IPR051103">
    <property type="entry name" value="Plant_metabolite_P450s"/>
</dbReference>
<dbReference type="OrthoDB" id="1055148at2759"/>
<name>A0A8T0MJ37_PANVG</name>
<feature type="transmembrane region" description="Helical" evidence="12">
    <location>
        <begin position="44"/>
        <end position="62"/>
    </location>
</feature>
<dbReference type="InterPro" id="IPR001128">
    <property type="entry name" value="Cyt_P450"/>
</dbReference>
<dbReference type="PRINTS" id="PR00463">
    <property type="entry name" value="EP450I"/>
</dbReference>
<dbReference type="GO" id="GO:0005506">
    <property type="term" value="F:iron ion binding"/>
    <property type="evidence" value="ECO:0007669"/>
    <property type="project" value="InterPro"/>
</dbReference>
<dbReference type="SUPFAM" id="SSF48264">
    <property type="entry name" value="Cytochrome P450"/>
    <property type="match status" value="1"/>
</dbReference>
<dbReference type="GO" id="GO:0020037">
    <property type="term" value="F:heme binding"/>
    <property type="evidence" value="ECO:0007669"/>
    <property type="project" value="InterPro"/>
</dbReference>
<reference evidence="13" key="1">
    <citation type="submission" date="2020-05" db="EMBL/GenBank/DDBJ databases">
        <title>WGS assembly of Panicum virgatum.</title>
        <authorList>
            <person name="Lovell J.T."/>
            <person name="Jenkins J."/>
            <person name="Shu S."/>
            <person name="Juenger T.E."/>
            <person name="Schmutz J."/>
        </authorList>
    </citation>
    <scope>NUCLEOTIDE SEQUENCE</scope>
    <source>
        <strain evidence="13">AP13</strain>
    </source>
</reference>
<evidence type="ECO:0000313" key="14">
    <source>
        <dbReference type="Proteomes" id="UP000823388"/>
    </source>
</evidence>
<evidence type="ECO:0000256" key="5">
    <source>
        <dbReference type="ARBA" id="ARBA00022989"/>
    </source>
</evidence>
<evidence type="ECO:0000256" key="9">
    <source>
        <dbReference type="ARBA" id="ARBA00023136"/>
    </source>
</evidence>
<dbReference type="PRINTS" id="PR00385">
    <property type="entry name" value="P450"/>
</dbReference>
<evidence type="ECO:0000256" key="8">
    <source>
        <dbReference type="ARBA" id="ARBA00023033"/>
    </source>
</evidence>
<dbReference type="Gene3D" id="1.10.630.10">
    <property type="entry name" value="Cytochrome P450"/>
    <property type="match status" value="1"/>
</dbReference>
<protein>
    <recommendedName>
        <fullName evidence="15">Cytochrome P450 89A2</fullName>
    </recommendedName>
</protein>
<sequence length="548" mass="61304">MDTSRTGSPAATGLPRRHLIKRAWTAGLLPFAIPSQHEPSRDAMETWLLLAAAVLIPFLALLRSGISGRRLPPGPPAVPLLGNLLWLRHSAADVEPLLLRLFRRYGPVVTLRIGSRLTIFVADRRLAHAALVGAGAALADRPRAAASSLLGVTDNIVTRANYGAVWRLLRRNLVAETLHPSRVRLFAPARAWVRRVLMEKLREAAGDAPGSVMEAFQYTMFCLLVLMCFGERLDEPAVRAIEDAERAWLLYISRKLSVFFFLPSVTKHLFRGRLRDAHALRCRQTELFVPLINARREYKRQVREGQPPARETTFHHSYVDTLLDITLPEEGNRPLTDDEIVALCSEFLNAGTDTTSTGLQWIMAELVKNPAVQEKLYDEIKVTCGDGEVSEEVLHSMPYLKAVILEGLRKHPPGHFVLPHKAAEDMDVGGYLIPKGATVNFMVAEMGRDGEAWDRPMEFVPERFLEGGDGVGVDMTGTKGIRMMPFGVGRRICAGLSIAMLHLEYFVANMVKEFEWKEVPGDEVDFAEKREFTTVMKKPLRPRLVTRN</sequence>
<feature type="binding site" description="axial binding residue" evidence="10">
    <location>
        <position position="493"/>
    </location>
    <ligand>
        <name>heme</name>
        <dbReference type="ChEBI" id="CHEBI:30413"/>
    </ligand>
    <ligandPart>
        <name>Fe</name>
        <dbReference type="ChEBI" id="CHEBI:18248"/>
    </ligandPart>
</feature>